<keyword evidence="3" id="KW-1185">Reference proteome</keyword>
<evidence type="ECO:0000313" key="3">
    <source>
        <dbReference type="Proteomes" id="UP001247805"/>
    </source>
</evidence>
<dbReference type="SUPFAM" id="SSF52540">
    <property type="entry name" value="P-loop containing nucleoside triphosphate hydrolases"/>
    <property type="match status" value="1"/>
</dbReference>
<dbReference type="Proteomes" id="UP001247805">
    <property type="component" value="Unassembled WGS sequence"/>
</dbReference>
<dbReference type="Pfam" id="PF00005">
    <property type="entry name" value="ABC_tran"/>
    <property type="match status" value="1"/>
</dbReference>
<feature type="domain" description="ABC transporter" evidence="1">
    <location>
        <begin position="23"/>
        <end position="62"/>
    </location>
</feature>
<dbReference type="GO" id="GO:0005524">
    <property type="term" value="F:ATP binding"/>
    <property type="evidence" value="ECO:0007669"/>
    <property type="project" value="UniProtKB-KW"/>
</dbReference>
<dbReference type="EMBL" id="JAWDIO010000002">
    <property type="protein sequence ID" value="MDU0355337.1"/>
    <property type="molecule type" value="Genomic_DNA"/>
</dbReference>
<comment type="caution">
    <text evidence="2">The sequence shown here is derived from an EMBL/GenBank/DDBJ whole genome shotgun (WGS) entry which is preliminary data.</text>
</comment>
<organism evidence="2 3">
    <name type="scientific">Paraglaciecola aquimarina</name>
    <dbReference type="NCBI Taxonomy" id="1235557"/>
    <lineage>
        <taxon>Bacteria</taxon>
        <taxon>Pseudomonadati</taxon>
        <taxon>Pseudomonadota</taxon>
        <taxon>Gammaproteobacteria</taxon>
        <taxon>Alteromonadales</taxon>
        <taxon>Alteromonadaceae</taxon>
        <taxon>Paraglaciecola</taxon>
    </lineage>
</organism>
<gene>
    <name evidence="2" type="ORF">RS130_16760</name>
</gene>
<dbReference type="RefSeq" id="WP_316026881.1">
    <property type="nucleotide sequence ID" value="NZ_JAWDIO010000002.1"/>
</dbReference>
<reference evidence="2 3" key="1">
    <citation type="submission" date="2023-10" db="EMBL/GenBank/DDBJ databases">
        <title>Glaciecola aquimarina strain GGW-M5 nov., isolated from a coastal seawater.</title>
        <authorList>
            <person name="Bayburt H."/>
            <person name="Kim J.M."/>
            <person name="Choi B.J."/>
            <person name="Jeon C.O."/>
        </authorList>
    </citation>
    <scope>NUCLEOTIDE SEQUENCE [LARGE SCALE GENOMIC DNA]</scope>
    <source>
        <strain evidence="2 3">KCTC 32108</strain>
    </source>
</reference>
<evidence type="ECO:0000259" key="1">
    <source>
        <dbReference type="Pfam" id="PF00005"/>
    </source>
</evidence>
<sequence length="66" mass="7019">MILLQNIDAIFNHGCAKHDYHLKIPSLAIQPLQHTVVLGANGSGKSALTAFIAGQGKCVKGHKKTN</sequence>
<keyword evidence="2" id="KW-0547">Nucleotide-binding</keyword>
<evidence type="ECO:0000313" key="2">
    <source>
        <dbReference type="EMBL" id="MDU0355337.1"/>
    </source>
</evidence>
<name>A0ABU3SZE8_9ALTE</name>
<keyword evidence="2" id="KW-0067">ATP-binding</keyword>
<proteinExistence type="predicted"/>
<dbReference type="InterPro" id="IPR027417">
    <property type="entry name" value="P-loop_NTPase"/>
</dbReference>
<dbReference type="Gene3D" id="3.40.50.300">
    <property type="entry name" value="P-loop containing nucleotide triphosphate hydrolases"/>
    <property type="match status" value="1"/>
</dbReference>
<dbReference type="InterPro" id="IPR003439">
    <property type="entry name" value="ABC_transporter-like_ATP-bd"/>
</dbReference>
<accession>A0ABU3SZE8</accession>
<protein>
    <submittedName>
        <fullName evidence="2">ATP-binding cassette domain-containing protein</fullName>
    </submittedName>
</protein>